<dbReference type="GO" id="GO:0006260">
    <property type="term" value="P:DNA replication"/>
    <property type="evidence" value="ECO:0007669"/>
    <property type="project" value="TreeGrafter"/>
</dbReference>
<evidence type="ECO:0000313" key="2">
    <source>
        <dbReference type="EMBL" id="HIQ69645.1"/>
    </source>
</evidence>
<dbReference type="NCBIfam" id="NF005304">
    <property type="entry name" value="PRK06835.1"/>
    <property type="match status" value="1"/>
</dbReference>
<evidence type="ECO:0000259" key="1">
    <source>
        <dbReference type="SMART" id="SM00382"/>
    </source>
</evidence>
<dbReference type="Proteomes" id="UP000886874">
    <property type="component" value="Unassembled WGS sequence"/>
</dbReference>
<comment type="caution">
    <text evidence="2">The sequence shown here is derived from an EMBL/GenBank/DDBJ whole genome shotgun (WGS) entry which is preliminary data.</text>
</comment>
<proteinExistence type="predicted"/>
<evidence type="ECO:0000313" key="3">
    <source>
        <dbReference type="Proteomes" id="UP000886874"/>
    </source>
</evidence>
<organism evidence="2 3">
    <name type="scientific">Candidatus Avoscillospira stercorigallinarum</name>
    <dbReference type="NCBI Taxonomy" id="2840708"/>
    <lineage>
        <taxon>Bacteria</taxon>
        <taxon>Bacillati</taxon>
        <taxon>Bacillota</taxon>
        <taxon>Clostridia</taxon>
        <taxon>Eubacteriales</taxon>
        <taxon>Oscillospiraceae</taxon>
        <taxon>Oscillospiraceae incertae sedis</taxon>
        <taxon>Candidatus Avoscillospira</taxon>
    </lineage>
</organism>
<gene>
    <name evidence="2" type="ORF">IAA67_04855</name>
</gene>
<name>A0A9D0Z818_9FIRM</name>
<dbReference type="SMART" id="SM00382">
    <property type="entry name" value="AAA"/>
    <property type="match status" value="1"/>
</dbReference>
<keyword evidence="2" id="KW-0067">ATP-binding</keyword>
<dbReference type="Gene3D" id="3.40.50.300">
    <property type="entry name" value="P-loop containing nucleotide triphosphate hydrolases"/>
    <property type="match status" value="1"/>
</dbReference>
<dbReference type="InterPro" id="IPR003593">
    <property type="entry name" value="AAA+_ATPase"/>
</dbReference>
<dbReference type="PANTHER" id="PTHR30050:SF4">
    <property type="entry name" value="ATP-BINDING PROTEIN RV3427C IN INSERTION SEQUENCE-RELATED"/>
    <property type="match status" value="1"/>
</dbReference>
<accession>A0A9D0Z818</accession>
<sequence>MAYSEVVLQRARQRLAQEKAQYDAKAEARRAQIYQEYPRLLEIDRALRQSVAAAVAAAFRRGENPAQAIEAIKAKNLALQQEREWLLEAADLDESALEPPPFCPHCGGSGYVGAVMCECLRDICRDEQKKELSSLLSGKESFDGFRLDLYPAEPDPALGVSPRELMERTFQRCKRYARTFHPGAPSLLFTGGPGLGKTYLSACIARAVADNGFSVVYDTAGKLFADFEAVKFGGDQRDLTRKYLDCDLLIIDDLGTEMTTQFTQSVLYRVLNDRLLENRSTIVSTNLGDALLRQRYTPAIVSRLLGAFEACVFLGRDIRQLRH</sequence>
<dbReference type="SUPFAM" id="SSF52540">
    <property type="entry name" value="P-loop containing nucleoside triphosphate hydrolases"/>
    <property type="match status" value="1"/>
</dbReference>
<dbReference type="PANTHER" id="PTHR30050">
    <property type="entry name" value="CHROMOSOMAL REPLICATION INITIATOR PROTEIN DNAA"/>
    <property type="match status" value="1"/>
</dbReference>
<dbReference type="CDD" id="cd00009">
    <property type="entry name" value="AAA"/>
    <property type="match status" value="1"/>
</dbReference>
<reference evidence="2" key="1">
    <citation type="submission" date="2020-10" db="EMBL/GenBank/DDBJ databases">
        <authorList>
            <person name="Gilroy R."/>
        </authorList>
    </citation>
    <scope>NUCLEOTIDE SEQUENCE</scope>
    <source>
        <strain evidence="2">ChiSjej2B20-13462</strain>
    </source>
</reference>
<dbReference type="Pfam" id="PF01695">
    <property type="entry name" value="IstB_IS21"/>
    <property type="match status" value="1"/>
</dbReference>
<dbReference type="AlphaFoldDB" id="A0A9D0Z818"/>
<dbReference type="EMBL" id="DVFN01000070">
    <property type="protein sequence ID" value="HIQ69645.1"/>
    <property type="molecule type" value="Genomic_DNA"/>
</dbReference>
<reference evidence="2" key="2">
    <citation type="journal article" date="2021" name="PeerJ">
        <title>Extensive microbial diversity within the chicken gut microbiome revealed by metagenomics and culture.</title>
        <authorList>
            <person name="Gilroy R."/>
            <person name="Ravi A."/>
            <person name="Getino M."/>
            <person name="Pursley I."/>
            <person name="Horton D.L."/>
            <person name="Alikhan N.F."/>
            <person name="Baker D."/>
            <person name="Gharbi K."/>
            <person name="Hall N."/>
            <person name="Watson M."/>
            <person name="Adriaenssens E.M."/>
            <person name="Foster-Nyarko E."/>
            <person name="Jarju S."/>
            <person name="Secka A."/>
            <person name="Antonio M."/>
            <person name="Oren A."/>
            <person name="Chaudhuri R.R."/>
            <person name="La Ragione R."/>
            <person name="Hildebrand F."/>
            <person name="Pallen M.J."/>
        </authorList>
    </citation>
    <scope>NUCLEOTIDE SEQUENCE</scope>
    <source>
        <strain evidence="2">ChiSjej2B20-13462</strain>
    </source>
</reference>
<dbReference type="GO" id="GO:0005524">
    <property type="term" value="F:ATP binding"/>
    <property type="evidence" value="ECO:0007669"/>
    <property type="project" value="UniProtKB-KW"/>
</dbReference>
<dbReference type="InterPro" id="IPR002611">
    <property type="entry name" value="IstB_ATP-bd"/>
</dbReference>
<feature type="domain" description="AAA+ ATPase" evidence="1">
    <location>
        <begin position="183"/>
        <end position="306"/>
    </location>
</feature>
<dbReference type="InterPro" id="IPR027417">
    <property type="entry name" value="P-loop_NTPase"/>
</dbReference>
<protein>
    <submittedName>
        <fullName evidence="2">ATP-binding protein</fullName>
    </submittedName>
</protein>
<keyword evidence="2" id="KW-0547">Nucleotide-binding</keyword>